<evidence type="ECO:0000256" key="1">
    <source>
        <dbReference type="SAM" id="MobiDB-lite"/>
    </source>
</evidence>
<feature type="compositionally biased region" description="Polar residues" evidence="1">
    <location>
        <begin position="152"/>
        <end position="162"/>
    </location>
</feature>
<evidence type="ECO:0000313" key="4">
    <source>
        <dbReference type="Proteomes" id="UP001274830"/>
    </source>
</evidence>
<evidence type="ECO:0000313" key="3">
    <source>
        <dbReference type="EMBL" id="KAK3670794.1"/>
    </source>
</evidence>
<dbReference type="PROSITE" id="PS50217">
    <property type="entry name" value="BZIP"/>
    <property type="match status" value="1"/>
</dbReference>
<proteinExistence type="predicted"/>
<keyword evidence="4" id="KW-1185">Reference proteome</keyword>
<dbReference type="InterPro" id="IPR046347">
    <property type="entry name" value="bZIP_sf"/>
</dbReference>
<dbReference type="EMBL" id="JAUTXT010000051">
    <property type="protein sequence ID" value="KAK3670794.1"/>
    <property type="molecule type" value="Genomic_DNA"/>
</dbReference>
<feature type="compositionally biased region" description="Basic residues" evidence="1">
    <location>
        <begin position="174"/>
        <end position="183"/>
    </location>
</feature>
<dbReference type="SMART" id="SM00338">
    <property type="entry name" value="BRLZ"/>
    <property type="match status" value="1"/>
</dbReference>
<dbReference type="SUPFAM" id="SSF57959">
    <property type="entry name" value="Leucine zipper domain"/>
    <property type="match status" value="1"/>
</dbReference>
<sequence>MSASPPYEQDGALQSAHFGDPAFDPNSGFDFAGFSDGVLRAMHDTHSAHLGICDAGGYSELGIGASQSLFTSGSFPVDIEVSALDMGYSVDPAEVTPDASISTGDFTSTRASHFQPPTSQTSIAAARSDSVGEKHGQITLLGSTPPGVGGHKSSTVFSQSGRTIKPNKSERARHAANQRHAKSKQTCEACASSNSMNVAEDGEEDPEVRKEKYRKKNRIATAKCRAKKKDNTEGIEEQFRALQASHNFLTREARRLRDDYSTLRTLALQHAPDPPRCNCSQIYIYNQYQAGEVVRNLGPPEVNSPMDSLLSPSLSGGLARMGSFSSGPLAGTYDRSQSISSSADGAFVPATAPNMCNPAVVAPSNNVQQDFSRYLQTSAEQGGFRS</sequence>
<accession>A0AAE0WGK5</accession>
<feature type="region of interest" description="Disordered" evidence="1">
    <location>
        <begin position="141"/>
        <end position="207"/>
    </location>
</feature>
<evidence type="ECO:0000259" key="2">
    <source>
        <dbReference type="PROSITE" id="PS50217"/>
    </source>
</evidence>
<name>A0AAE0WGK5_9PEZI</name>
<comment type="caution">
    <text evidence="3">The sequence shown here is derived from an EMBL/GenBank/DDBJ whole genome shotgun (WGS) entry which is preliminary data.</text>
</comment>
<reference evidence="3" key="1">
    <citation type="submission" date="2023-07" db="EMBL/GenBank/DDBJ databases">
        <title>Black Yeasts Isolated from many extreme environments.</title>
        <authorList>
            <person name="Coleine C."/>
            <person name="Stajich J.E."/>
            <person name="Selbmann L."/>
        </authorList>
    </citation>
    <scope>NUCLEOTIDE SEQUENCE</scope>
    <source>
        <strain evidence="3">CCFEE 5485</strain>
    </source>
</reference>
<dbReference type="AlphaFoldDB" id="A0AAE0WGK5"/>
<dbReference type="Gene3D" id="1.20.5.170">
    <property type="match status" value="1"/>
</dbReference>
<dbReference type="InterPro" id="IPR004827">
    <property type="entry name" value="bZIP"/>
</dbReference>
<protein>
    <recommendedName>
        <fullName evidence="2">BZIP domain-containing protein</fullName>
    </recommendedName>
</protein>
<dbReference type="CDD" id="cd14687">
    <property type="entry name" value="bZIP_ATF2"/>
    <property type="match status" value="1"/>
</dbReference>
<dbReference type="Proteomes" id="UP001274830">
    <property type="component" value="Unassembled WGS sequence"/>
</dbReference>
<gene>
    <name evidence="3" type="ORF">LTR78_009366</name>
</gene>
<organism evidence="3 4">
    <name type="scientific">Recurvomyces mirabilis</name>
    <dbReference type="NCBI Taxonomy" id="574656"/>
    <lineage>
        <taxon>Eukaryota</taxon>
        <taxon>Fungi</taxon>
        <taxon>Dikarya</taxon>
        <taxon>Ascomycota</taxon>
        <taxon>Pezizomycotina</taxon>
        <taxon>Dothideomycetes</taxon>
        <taxon>Dothideomycetidae</taxon>
        <taxon>Mycosphaerellales</taxon>
        <taxon>Teratosphaeriaceae</taxon>
        <taxon>Recurvomyces</taxon>
    </lineage>
</organism>
<dbReference type="Pfam" id="PF00170">
    <property type="entry name" value="bZIP_1"/>
    <property type="match status" value="1"/>
</dbReference>
<dbReference type="GO" id="GO:0003700">
    <property type="term" value="F:DNA-binding transcription factor activity"/>
    <property type="evidence" value="ECO:0007669"/>
    <property type="project" value="InterPro"/>
</dbReference>
<feature type="domain" description="BZIP" evidence="2">
    <location>
        <begin position="207"/>
        <end position="270"/>
    </location>
</feature>